<name>A0A377GN05_9GAMM</name>
<dbReference type="AlphaFoldDB" id="A0A377GN05"/>
<dbReference type="InterPro" id="IPR000719">
    <property type="entry name" value="Prot_kinase_dom"/>
</dbReference>
<evidence type="ECO:0000259" key="3">
    <source>
        <dbReference type="PROSITE" id="PS50011"/>
    </source>
</evidence>
<dbReference type="SMART" id="SM00220">
    <property type="entry name" value="S_TKc"/>
    <property type="match status" value="1"/>
</dbReference>
<feature type="compositionally biased region" description="Polar residues" evidence="2">
    <location>
        <begin position="89"/>
        <end position="116"/>
    </location>
</feature>
<keyword evidence="4" id="KW-0723">Serine/threonine-protein kinase</keyword>
<keyword evidence="1" id="KW-0175">Coiled coil</keyword>
<dbReference type="EMBL" id="FTNL01000005">
    <property type="protein sequence ID" value="SIQ98090.1"/>
    <property type="molecule type" value="Genomic_DNA"/>
</dbReference>
<dbReference type="RefSeq" id="WP_058467212.1">
    <property type="nucleotide sequence ID" value="NZ_CAAAIX010000011.1"/>
</dbReference>
<dbReference type="GO" id="GO:0004674">
    <property type="term" value="F:protein serine/threonine kinase activity"/>
    <property type="evidence" value="ECO:0007669"/>
    <property type="project" value="UniProtKB-KW"/>
</dbReference>
<keyword evidence="4" id="KW-0418">Kinase</keyword>
<organism evidence="5 7">
    <name type="scientific">Fluoribacter gormanii</name>
    <dbReference type="NCBI Taxonomy" id="464"/>
    <lineage>
        <taxon>Bacteria</taxon>
        <taxon>Pseudomonadati</taxon>
        <taxon>Pseudomonadota</taxon>
        <taxon>Gammaproteobacteria</taxon>
        <taxon>Legionellales</taxon>
        <taxon>Legionellaceae</taxon>
        <taxon>Fluoribacter</taxon>
    </lineage>
</organism>
<dbReference type="EMBL" id="UGGV01000001">
    <property type="protein sequence ID" value="STO26004.1"/>
    <property type="molecule type" value="Genomic_DNA"/>
</dbReference>
<evidence type="ECO:0000256" key="1">
    <source>
        <dbReference type="SAM" id="Coils"/>
    </source>
</evidence>
<dbReference type="Gene3D" id="1.10.510.10">
    <property type="entry name" value="Transferase(Phosphotransferase) domain 1"/>
    <property type="match status" value="1"/>
</dbReference>
<evidence type="ECO:0000313" key="5">
    <source>
        <dbReference type="EMBL" id="STO26004.1"/>
    </source>
</evidence>
<dbReference type="PROSITE" id="PS50011">
    <property type="entry name" value="PROTEIN_KINASE_DOM"/>
    <property type="match status" value="1"/>
</dbReference>
<dbReference type="InterPro" id="IPR011009">
    <property type="entry name" value="Kinase-like_dom_sf"/>
</dbReference>
<gene>
    <name evidence="5" type="ORF">NCTC11401_02855</name>
    <name evidence="4" type="ORF">SAMN05421777_10531</name>
</gene>
<dbReference type="STRING" id="464.Lgor_0709"/>
<dbReference type="Proteomes" id="UP000186808">
    <property type="component" value="Unassembled WGS sequence"/>
</dbReference>
<feature type="region of interest" description="Disordered" evidence="2">
    <location>
        <begin position="134"/>
        <end position="212"/>
    </location>
</feature>
<feature type="region of interest" description="Disordered" evidence="2">
    <location>
        <begin position="87"/>
        <end position="122"/>
    </location>
</feature>
<dbReference type="GO" id="GO:0005524">
    <property type="term" value="F:ATP binding"/>
    <property type="evidence" value="ECO:0007669"/>
    <property type="project" value="InterPro"/>
</dbReference>
<reference evidence="4 6" key="1">
    <citation type="submission" date="2017-01" db="EMBL/GenBank/DDBJ databases">
        <authorList>
            <person name="Varghese N."/>
            <person name="Submissions S."/>
        </authorList>
    </citation>
    <scope>NUCLEOTIDE SEQUENCE [LARGE SCALE GENOMIC DNA]</scope>
    <source>
        <strain evidence="4 6">ATCC 33342</strain>
    </source>
</reference>
<dbReference type="PANTHER" id="PTHR44167:SF24">
    <property type="entry name" value="SERINE_THREONINE-PROTEIN KINASE CHK2"/>
    <property type="match status" value="1"/>
</dbReference>
<feature type="compositionally biased region" description="Polar residues" evidence="2">
    <location>
        <begin position="152"/>
        <end position="195"/>
    </location>
</feature>
<evidence type="ECO:0000313" key="6">
    <source>
        <dbReference type="Proteomes" id="UP000186808"/>
    </source>
</evidence>
<evidence type="ECO:0000256" key="2">
    <source>
        <dbReference type="SAM" id="MobiDB-lite"/>
    </source>
</evidence>
<dbReference type="Pfam" id="PF00069">
    <property type="entry name" value="Pkinase"/>
    <property type="match status" value="1"/>
</dbReference>
<protein>
    <submittedName>
        <fullName evidence="4">Serine/threonine protein kinase</fullName>
    </submittedName>
    <submittedName>
        <fullName evidence="5">Uncharacterized conserved protein</fullName>
    </submittedName>
</protein>
<reference evidence="5 7" key="2">
    <citation type="submission" date="2018-06" db="EMBL/GenBank/DDBJ databases">
        <authorList>
            <consortium name="Pathogen Informatics"/>
            <person name="Doyle S."/>
        </authorList>
    </citation>
    <scope>NUCLEOTIDE SEQUENCE [LARGE SCALE GENOMIC DNA]</scope>
    <source>
        <strain evidence="5 7">NCTC11401</strain>
    </source>
</reference>
<keyword evidence="4" id="KW-0808">Transferase</keyword>
<evidence type="ECO:0000313" key="7">
    <source>
        <dbReference type="Proteomes" id="UP000254374"/>
    </source>
</evidence>
<keyword evidence="6" id="KW-1185">Reference proteome</keyword>
<evidence type="ECO:0000313" key="4">
    <source>
        <dbReference type="EMBL" id="SIQ98090.1"/>
    </source>
</evidence>
<proteinExistence type="predicted"/>
<accession>A0A377GN05</accession>
<dbReference type="GO" id="GO:0005737">
    <property type="term" value="C:cytoplasm"/>
    <property type="evidence" value="ECO:0007669"/>
    <property type="project" value="TreeGrafter"/>
</dbReference>
<dbReference type="Proteomes" id="UP000254374">
    <property type="component" value="Unassembled WGS sequence"/>
</dbReference>
<dbReference type="PANTHER" id="PTHR44167">
    <property type="entry name" value="OVARIAN-SPECIFIC SERINE/THREONINE-PROTEIN KINASE LOK-RELATED"/>
    <property type="match status" value="1"/>
</dbReference>
<feature type="coiled-coil region" evidence="1">
    <location>
        <begin position="548"/>
        <end position="578"/>
    </location>
</feature>
<sequence length="639" mass="73466">MKTGHIGTNGNSKMLSLNEIQETLEQDAVAQIKESLLNELKQSILKDSTITPDIKTLLLFELTKHLLDIELDKTVITGKQKITDIHTPIPTSISKREQNSSVETTNTGENSTPNNHSMRKNSGLHKKLRLNLDEQKKEECPKEQKSPKNKCETTTAKSSEAHSNSQSPARRNSGSPRWLLSGSNASPKRQKSLPNTHAKKKESPKNNDFLEQLPISKETFQQYLSFAKTYLRERDKNIHVMHDEDRPDVQLIVTPHRDMKNNRELPEKTVILINKKEIEGCGANKVIKGYELINRNFLAVKILNSAVTPEVRDIEMENLTKRGWFYGCYKLNQGEFAIAMKRIPGDTLLQFLYVIDHEVSQDDIYSSHYLGKKNLSVDLQYKIILHLMKEVLKLHEQFQLLHRDLKPANIKVYFKNGEIKIRLIDFGDAVALGSNIKELCGTEGYTDPEISSIDNQQPYKKDHDIFSLGIIIAEILTKNNYQQAIKEHKKQFTTEIVTPRMSDTQMKAQMDDVFKPEVIPDHYNSYQDHQNNMQNFMLQELKKLAIKMVVTRLRNSSLKEEIERLEDLEKDSLKFSKKMESFFESKSNTQASLNKMNIKFNAGLFFPQKEFTISSPQDATECFKSMHSATDEANYKLFI</sequence>
<dbReference type="SUPFAM" id="SSF56112">
    <property type="entry name" value="Protein kinase-like (PK-like)"/>
    <property type="match status" value="1"/>
</dbReference>
<feature type="compositionally biased region" description="Basic and acidic residues" evidence="2">
    <location>
        <begin position="134"/>
        <end position="151"/>
    </location>
</feature>
<feature type="domain" description="Protein kinase" evidence="3">
    <location>
        <begin position="273"/>
        <end position="583"/>
    </location>
</feature>